<dbReference type="AlphaFoldDB" id="A0A9W4MM31"/>
<feature type="chain" id="PRO_5040973370" description="Secreted protein" evidence="2">
    <location>
        <begin position="22"/>
        <end position="126"/>
    </location>
</feature>
<evidence type="ECO:0008006" key="5">
    <source>
        <dbReference type="Google" id="ProtNLM"/>
    </source>
</evidence>
<proteinExistence type="predicted"/>
<feature type="region of interest" description="Disordered" evidence="1">
    <location>
        <begin position="24"/>
        <end position="53"/>
    </location>
</feature>
<evidence type="ECO:0000256" key="2">
    <source>
        <dbReference type="SAM" id="SignalP"/>
    </source>
</evidence>
<dbReference type="EMBL" id="CAJVOS010000014">
    <property type="protein sequence ID" value="CAG8018243.1"/>
    <property type="molecule type" value="Genomic_DNA"/>
</dbReference>
<sequence>MKSPMYLLAVLLPLVTELAVASPTADPEPDFEALEERGRGNDHDHDWDDRHGWHDRNPCEVRRSYPYYKYPCGSSPTTGMSQVGATFTPSCRYEHGKSGVWFLAPKGWVKETDKPRGCKGTKKPCE</sequence>
<organism evidence="3 4">
    <name type="scientific">Penicillium olsonii</name>
    <dbReference type="NCBI Taxonomy" id="99116"/>
    <lineage>
        <taxon>Eukaryota</taxon>
        <taxon>Fungi</taxon>
        <taxon>Dikarya</taxon>
        <taxon>Ascomycota</taxon>
        <taxon>Pezizomycotina</taxon>
        <taxon>Eurotiomycetes</taxon>
        <taxon>Eurotiomycetidae</taxon>
        <taxon>Eurotiales</taxon>
        <taxon>Aspergillaceae</taxon>
        <taxon>Penicillium</taxon>
    </lineage>
</organism>
<feature type="compositionally biased region" description="Basic and acidic residues" evidence="1">
    <location>
        <begin position="34"/>
        <end position="53"/>
    </location>
</feature>
<feature type="signal peptide" evidence="2">
    <location>
        <begin position="1"/>
        <end position="21"/>
    </location>
</feature>
<dbReference type="OrthoDB" id="4369767at2759"/>
<name>A0A9W4MM31_PENOL</name>
<keyword evidence="4" id="KW-1185">Reference proteome</keyword>
<reference evidence="3" key="1">
    <citation type="submission" date="2021-07" db="EMBL/GenBank/DDBJ databases">
        <authorList>
            <person name="Branca A.L. A."/>
        </authorList>
    </citation>
    <scope>NUCLEOTIDE SEQUENCE</scope>
</reference>
<gene>
    <name evidence="3" type="ORF">POLS_LOCUS2325</name>
</gene>
<evidence type="ECO:0000256" key="1">
    <source>
        <dbReference type="SAM" id="MobiDB-lite"/>
    </source>
</evidence>
<evidence type="ECO:0000313" key="3">
    <source>
        <dbReference type="EMBL" id="CAG8018243.1"/>
    </source>
</evidence>
<dbReference type="Proteomes" id="UP001153618">
    <property type="component" value="Unassembled WGS sequence"/>
</dbReference>
<evidence type="ECO:0000313" key="4">
    <source>
        <dbReference type="Proteomes" id="UP001153618"/>
    </source>
</evidence>
<accession>A0A9W4MM31</accession>
<comment type="caution">
    <text evidence="3">The sequence shown here is derived from an EMBL/GenBank/DDBJ whole genome shotgun (WGS) entry which is preliminary data.</text>
</comment>
<keyword evidence="2" id="KW-0732">Signal</keyword>
<protein>
    <recommendedName>
        <fullName evidence="5">Secreted protein</fullName>
    </recommendedName>
</protein>